<evidence type="ECO:0000256" key="1">
    <source>
        <dbReference type="SAM" id="Phobius"/>
    </source>
</evidence>
<feature type="signal peptide" evidence="2">
    <location>
        <begin position="1"/>
        <end position="23"/>
    </location>
</feature>
<keyword evidence="4" id="KW-1185">Reference proteome</keyword>
<organism evidence="3 4">
    <name type="scientific">Biomphalaria pfeifferi</name>
    <name type="common">Bloodfluke planorb</name>
    <name type="synonym">Freshwater snail</name>
    <dbReference type="NCBI Taxonomy" id="112525"/>
    <lineage>
        <taxon>Eukaryota</taxon>
        <taxon>Metazoa</taxon>
        <taxon>Spiralia</taxon>
        <taxon>Lophotrochozoa</taxon>
        <taxon>Mollusca</taxon>
        <taxon>Gastropoda</taxon>
        <taxon>Heterobranchia</taxon>
        <taxon>Euthyneura</taxon>
        <taxon>Panpulmonata</taxon>
        <taxon>Hygrophila</taxon>
        <taxon>Lymnaeoidea</taxon>
        <taxon>Planorbidae</taxon>
        <taxon>Biomphalaria</taxon>
    </lineage>
</organism>
<keyword evidence="1" id="KW-0472">Membrane</keyword>
<proteinExistence type="predicted"/>
<dbReference type="Proteomes" id="UP001233172">
    <property type="component" value="Unassembled WGS sequence"/>
</dbReference>
<dbReference type="AlphaFoldDB" id="A0AAD8FL65"/>
<reference evidence="3" key="2">
    <citation type="submission" date="2023-04" db="EMBL/GenBank/DDBJ databases">
        <authorList>
            <person name="Bu L."/>
            <person name="Lu L."/>
            <person name="Laidemitt M.R."/>
            <person name="Zhang S.M."/>
            <person name="Mutuku M."/>
            <person name="Mkoji G."/>
            <person name="Steinauer M."/>
            <person name="Loker E.S."/>
        </authorList>
    </citation>
    <scope>NUCLEOTIDE SEQUENCE</scope>
    <source>
        <strain evidence="3">KasaAsao</strain>
        <tissue evidence="3">Whole Snail</tissue>
    </source>
</reference>
<keyword evidence="2" id="KW-0732">Signal</keyword>
<reference evidence="3" key="1">
    <citation type="journal article" date="2023" name="PLoS Negl. Trop. Dis.">
        <title>A genome sequence for Biomphalaria pfeifferi, the major vector snail for the human-infecting parasite Schistosoma mansoni.</title>
        <authorList>
            <person name="Bu L."/>
            <person name="Lu L."/>
            <person name="Laidemitt M.R."/>
            <person name="Zhang S.M."/>
            <person name="Mutuku M."/>
            <person name="Mkoji G."/>
            <person name="Steinauer M."/>
            <person name="Loker E.S."/>
        </authorList>
    </citation>
    <scope>NUCLEOTIDE SEQUENCE</scope>
    <source>
        <strain evidence="3">KasaAsao</strain>
    </source>
</reference>
<sequence length="802" mass="90183">MRSRRPHIAALIILALTAVTVSAICSPAIKKKEYSFQGNFRHTINEPLEIVWLRNKTPVSMCQSRMACFDYSDIKTSTTITMSGDGSVQYKLIIRNVTDVDETIWSMKYLGLASLRKQEPLFSCKLFVYEYPAPTLVDCPKMLEENTMLSCTCAKNNETEVDLKYSWFQTNGSLINNGGNVLSLPAYKQTSGQECRGQTSTGEESVPVVYDPLIIARAKLLDCVLNPTESVLTVICLAQKVYPSANCEFTVGGQKLLLDPVYIHLPRITEPLYYNTQCRVTLTDLTPGYYDIVVSVYPNVTGSESDKIYSLKEHFIYKIESGEESRYETNVISTEVVIGLTLCLSLFTVIFMSTILIRRFKNNSKQTVPGLMKGKNEVETQNVDHNFNDVDHIISDKENSNTVILAAPDLKEMGCVHLSNSNEFRVVLNPFKQTDCITKCQDGLLANVDRLVLSCKIYVQAPDPPMGTVASIQLKLDESKDPSDLYYAPLDLCFGHGLHTESFYCEKTDSANVFHVYLNMTADVSLSEKEVVIRVFTDENSQLGNFVKLPKIYNWWNATLTLNGHSLTHGCSGIELEKDTSEITLCCNYMASPCDAIIHHMGVTQVKAKDCVRYTIPEGAIKDFTFTSEACGQPNLAHSYRCQLTPLQTGMDKESGSYDITLKLIVPVSSIVIFIVGTIMYICWRCKHFVAGKKNNDIRYESDILKVKQSRVPKYTAKDFLETVADQGLPETSVTDVHGKEEVELNFQVSRTKPRQVKTLLDVGVFQWEEPCQSQDKEIAEDSLMLCHPEKKSDDFRRETTI</sequence>
<evidence type="ECO:0000313" key="4">
    <source>
        <dbReference type="Proteomes" id="UP001233172"/>
    </source>
</evidence>
<evidence type="ECO:0000313" key="3">
    <source>
        <dbReference type="EMBL" id="KAK0069062.1"/>
    </source>
</evidence>
<gene>
    <name evidence="3" type="ORF">Bpfe_001244</name>
</gene>
<feature type="chain" id="PRO_5042179938" description="Ig-like domain-containing protein" evidence="2">
    <location>
        <begin position="24"/>
        <end position="802"/>
    </location>
</feature>
<name>A0AAD8FL65_BIOPF</name>
<keyword evidence="1" id="KW-1133">Transmembrane helix</keyword>
<feature type="transmembrane region" description="Helical" evidence="1">
    <location>
        <begin position="660"/>
        <end position="682"/>
    </location>
</feature>
<evidence type="ECO:0008006" key="5">
    <source>
        <dbReference type="Google" id="ProtNLM"/>
    </source>
</evidence>
<keyword evidence="1" id="KW-0812">Transmembrane</keyword>
<evidence type="ECO:0000256" key="2">
    <source>
        <dbReference type="SAM" id="SignalP"/>
    </source>
</evidence>
<feature type="transmembrane region" description="Helical" evidence="1">
    <location>
        <begin position="336"/>
        <end position="357"/>
    </location>
</feature>
<accession>A0AAD8FL65</accession>
<dbReference type="EMBL" id="JASAOG010000003">
    <property type="protein sequence ID" value="KAK0069062.1"/>
    <property type="molecule type" value="Genomic_DNA"/>
</dbReference>
<comment type="caution">
    <text evidence="3">The sequence shown here is derived from an EMBL/GenBank/DDBJ whole genome shotgun (WGS) entry which is preliminary data.</text>
</comment>
<protein>
    <recommendedName>
        <fullName evidence="5">Ig-like domain-containing protein</fullName>
    </recommendedName>
</protein>